<sequence length="95" mass="11152">MHVLWKKQVYSVSKSSTYKPVEEIQKIDRILNRIGKHDQKWIGDGIPDFQYPCMRVLHCKRRLTAVNMNRFTNVLLRDTFFVYGLPIGNGRGATR</sequence>
<proteinExistence type="predicted"/>
<comment type="caution">
    <text evidence="1">The sequence shown here is derived from an EMBL/GenBank/DDBJ whole genome shotgun (WGS) entry which is preliminary data.</text>
</comment>
<name>A0A4Y2UTT4_ARAVE</name>
<dbReference type="Proteomes" id="UP000499080">
    <property type="component" value="Unassembled WGS sequence"/>
</dbReference>
<protein>
    <submittedName>
        <fullName evidence="1">Uncharacterized protein</fullName>
    </submittedName>
</protein>
<dbReference type="EMBL" id="BGPR01039605">
    <property type="protein sequence ID" value="GBO15591.1"/>
    <property type="molecule type" value="Genomic_DNA"/>
</dbReference>
<organism evidence="1 2">
    <name type="scientific">Araneus ventricosus</name>
    <name type="common">Orbweaver spider</name>
    <name type="synonym">Epeira ventricosa</name>
    <dbReference type="NCBI Taxonomy" id="182803"/>
    <lineage>
        <taxon>Eukaryota</taxon>
        <taxon>Metazoa</taxon>
        <taxon>Ecdysozoa</taxon>
        <taxon>Arthropoda</taxon>
        <taxon>Chelicerata</taxon>
        <taxon>Arachnida</taxon>
        <taxon>Araneae</taxon>
        <taxon>Araneomorphae</taxon>
        <taxon>Entelegynae</taxon>
        <taxon>Araneoidea</taxon>
        <taxon>Araneidae</taxon>
        <taxon>Araneus</taxon>
    </lineage>
</organism>
<gene>
    <name evidence="1" type="ORF">AVEN_270971_1</name>
</gene>
<dbReference type="AlphaFoldDB" id="A0A4Y2UTT4"/>
<evidence type="ECO:0000313" key="1">
    <source>
        <dbReference type="EMBL" id="GBO15591.1"/>
    </source>
</evidence>
<accession>A0A4Y2UTT4</accession>
<reference evidence="1 2" key="1">
    <citation type="journal article" date="2019" name="Sci. Rep.">
        <title>Orb-weaving spider Araneus ventricosus genome elucidates the spidroin gene catalogue.</title>
        <authorList>
            <person name="Kono N."/>
            <person name="Nakamura H."/>
            <person name="Ohtoshi R."/>
            <person name="Moran D.A.P."/>
            <person name="Shinohara A."/>
            <person name="Yoshida Y."/>
            <person name="Fujiwara M."/>
            <person name="Mori M."/>
            <person name="Tomita M."/>
            <person name="Arakawa K."/>
        </authorList>
    </citation>
    <scope>NUCLEOTIDE SEQUENCE [LARGE SCALE GENOMIC DNA]</scope>
</reference>
<evidence type="ECO:0000313" key="2">
    <source>
        <dbReference type="Proteomes" id="UP000499080"/>
    </source>
</evidence>
<keyword evidence="2" id="KW-1185">Reference proteome</keyword>